<comment type="caution">
    <text evidence="4">The sequence shown here is derived from an EMBL/GenBank/DDBJ whole genome shotgun (WGS) entry which is preliminary data.</text>
</comment>
<dbReference type="Pfam" id="PF06742">
    <property type="entry name" value="DUF1214"/>
    <property type="match status" value="1"/>
</dbReference>
<dbReference type="Proteomes" id="UP001143362">
    <property type="component" value="Unassembled WGS sequence"/>
</dbReference>
<dbReference type="Gene3D" id="1.10.3360.10">
    <property type="entry name" value="VPA0735-like domain"/>
    <property type="match status" value="1"/>
</dbReference>
<dbReference type="InterPro" id="IPR037050">
    <property type="entry name" value="DUF1254_sf"/>
</dbReference>
<proteinExistence type="predicted"/>
<evidence type="ECO:0000259" key="3">
    <source>
        <dbReference type="Pfam" id="PF06863"/>
    </source>
</evidence>
<dbReference type="InterPro" id="IPR010679">
    <property type="entry name" value="DUF1254"/>
</dbReference>
<dbReference type="Gene3D" id="2.60.120.600">
    <property type="entry name" value="Domain of unknown function DUF1214, C-terminal domain"/>
    <property type="match status" value="1"/>
</dbReference>
<accession>A0ABT3TE88</accession>
<dbReference type="SUPFAM" id="SSF160935">
    <property type="entry name" value="VPA0735-like"/>
    <property type="match status" value="1"/>
</dbReference>
<dbReference type="InterPro" id="IPR037049">
    <property type="entry name" value="DUF1214_C_sf"/>
</dbReference>
<keyword evidence="5" id="KW-1185">Reference proteome</keyword>
<protein>
    <submittedName>
        <fullName evidence="4">DUF1254 domain-containing protein</fullName>
    </submittedName>
</protein>
<dbReference type="PANTHER" id="PTHR36509:SF3">
    <property type="entry name" value="SIGNAL PEPTIDE PROTEIN"/>
    <property type="match status" value="1"/>
</dbReference>
<evidence type="ECO:0000313" key="5">
    <source>
        <dbReference type="Proteomes" id="UP001143362"/>
    </source>
</evidence>
<dbReference type="Gene3D" id="2.60.40.1610">
    <property type="entry name" value="Domain of unknown function DUF1254"/>
    <property type="match status" value="1"/>
</dbReference>
<name>A0ABT3TE88_9GAMM</name>
<dbReference type="EMBL" id="SHNN01000001">
    <property type="protein sequence ID" value="MCX2980622.1"/>
    <property type="molecule type" value="Genomic_DNA"/>
</dbReference>
<evidence type="ECO:0000313" key="4">
    <source>
        <dbReference type="EMBL" id="MCX2980622.1"/>
    </source>
</evidence>
<sequence>MSACQNEQSPPAASTALPQEHAQAAESSPKELKTYAQTTELPEGLHTPDVVETSIGTLKFTDGAPLPETAELVYENLDRMRGVDVFLKTMSAASVRQLMVGPEVLGTNHNNKVMISDKLLDSKAYFLTGNTSTLYVMPTFNLKETGATVLEVPPGMLGAFNDAWFRYMQDVGPMGPDKGKGGKFLLLPPDYEGDIPAGYFVVKSPTYRIWTFMRGSIANGIEAGVKNITDNLKVYPLAQKDSPSKMEFISVSGIHINTVHDNDFHFYEHVNAVIQEEPLEMIDAETRGLLASIGIEKGKEFNPDERMKRILTDAVAIANATARSIVWYPRVSGSVDNMKGIQVYPDTNSAWLMAWVDKNVFFNGKDGQTMNSDARAMFYYPYTAVTPAMAVTIPGAGSDYGIAYVDADKQPMDGALTYKIHVPANPPAKDFWAITAYDTQTRSQLQTDQKLPTVGSQTEGLKMNEDGSFDIYFAPEAPAGYESNWLQTIPGKSWFAGFRMYGPMEAWINKTWRPSEIELVK</sequence>
<evidence type="ECO:0000259" key="2">
    <source>
        <dbReference type="Pfam" id="PF06742"/>
    </source>
</evidence>
<feature type="region of interest" description="Disordered" evidence="1">
    <location>
        <begin position="1"/>
        <end position="30"/>
    </location>
</feature>
<feature type="domain" description="DUF1254" evidence="3">
    <location>
        <begin position="111"/>
        <end position="236"/>
    </location>
</feature>
<feature type="compositionally biased region" description="Polar residues" evidence="1">
    <location>
        <begin position="1"/>
        <end position="12"/>
    </location>
</feature>
<evidence type="ECO:0000256" key="1">
    <source>
        <dbReference type="SAM" id="MobiDB-lite"/>
    </source>
</evidence>
<reference evidence="4" key="1">
    <citation type="submission" date="2019-02" db="EMBL/GenBank/DDBJ databases">
        <authorList>
            <person name="Li S.-H."/>
        </authorList>
    </citation>
    <scope>NUCLEOTIDE SEQUENCE</scope>
    <source>
        <strain evidence="4">IMCC14734</strain>
    </source>
</reference>
<dbReference type="Pfam" id="PF06863">
    <property type="entry name" value="DUF1254"/>
    <property type="match status" value="1"/>
</dbReference>
<dbReference type="InterPro" id="IPR010621">
    <property type="entry name" value="DUF1214"/>
</dbReference>
<organism evidence="4 5">
    <name type="scientific">Candidatus Litorirhabdus singularis</name>
    <dbReference type="NCBI Taxonomy" id="2518993"/>
    <lineage>
        <taxon>Bacteria</taxon>
        <taxon>Pseudomonadati</taxon>
        <taxon>Pseudomonadota</taxon>
        <taxon>Gammaproteobacteria</taxon>
        <taxon>Cellvibrionales</taxon>
        <taxon>Halieaceae</taxon>
        <taxon>Candidatus Litorirhabdus</taxon>
    </lineage>
</organism>
<gene>
    <name evidence="4" type="ORF">EYC98_07000</name>
</gene>
<feature type="domain" description="DUF1214" evidence="2">
    <location>
        <begin position="400"/>
        <end position="504"/>
    </location>
</feature>
<dbReference type="PANTHER" id="PTHR36509">
    <property type="entry name" value="BLL3101 PROTEIN"/>
    <property type="match status" value="1"/>
</dbReference>